<accession>A0A413NPN5</accession>
<sequence>MSEQELKEQLGDELCEFCPWRKGEIDHTFDSLCEGSYCDDAFDNFLDENEVISMMKNNHCSECKYYWCYPHTTQILLQVR</sequence>
<dbReference type="AlphaFoldDB" id="A0A413NPN5"/>
<gene>
    <name evidence="1" type="ORF">DW988_04970</name>
</gene>
<comment type="caution">
    <text evidence="1">The sequence shown here is derived from an EMBL/GenBank/DDBJ whole genome shotgun (WGS) entry which is preliminary data.</text>
</comment>
<evidence type="ECO:0000313" key="2">
    <source>
        <dbReference type="Proteomes" id="UP000283684"/>
    </source>
</evidence>
<reference evidence="1 2" key="1">
    <citation type="submission" date="2018-08" db="EMBL/GenBank/DDBJ databases">
        <title>A genome reference for cultivated species of the human gut microbiota.</title>
        <authorList>
            <person name="Zou Y."/>
            <person name="Xue W."/>
            <person name="Luo G."/>
        </authorList>
    </citation>
    <scope>NUCLEOTIDE SEQUENCE [LARGE SCALE GENOMIC DNA]</scope>
    <source>
        <strain evidence="1 2">AM50-4</strain>
    </source>
</reference>
<evidence type="ECO:0000313" key="1">
    <source>
        <dbReference type="EMBL" id="RGZ50506.1"/>
    </source>
</evidence>
<name>A0A413NPN5_BACUN</name>
<organism evidence="1 2">
    <name type="scientific">Bacteroides uniformis</name>
    <dbReference type="NCBI Taxonomy" id="820"/>
    <lineage>
        <taxon>Bacteria</taxon>
        <taxon>Pseudomonadati</taxon>
        <taxon>Bacteroidota</taxon>
        <taxon>Bacteroidia</taxon>
        <taxon>Bacteroidales</taxon>
        <taxon>Bacteroidaceae</taxon>
        <taxon>Bacteroides</taxon>
    </lineage>
</organism>
<dbReference type="Proteomes" id="UP000283684">
    <property type="component" value="Unassembled WGS sequence"/>
</dbReference>
<proteinExistence type="predicted"/>
<dbReference type="EMBL" id="QSEE01000003">
    <property type="protein sequence ID" value="RGZ50506.1"/>
    <property type="molecule type" value="Genomic_DNA"/>
</dbReference>
<protein>
    <submittedName>
        <fullName evidence="1">Uncharacterized protein</fullName>
    </submittedName>
</protein>